<name>A0AAD9FN15_PAPLA</name>
<gene>
    <name evidence="1" type="ORF">DB88DRAFT_496050</name>
</gene>
<dbReference type="InterPro" id="IPR038084">
    <property type="entry name" value="PduO/GlcC-like_sf"/>
</dbReference>
<dbReference type="Gene3D" id="3.30.450.150">
    <property type="entry name" value="Haem-degrading domain"/>
    <property type="match status" value="1"/>
</dbReference>
<evidence type="ECO:0000313" key="2">
    <source>
        <dbReference type="Proteomes" id="UP001182556"/>
    </source>
</evidence>
<proteinExistence type="predicted"/>
<sequence>MSQANTFQTILNNKVTDHDVILPIIAEHERQIRFSGFTADSAFELGSTIRSLFLERYGSAGDKGIVIAIELFNGHRLFSAVVGHSPAVAAGNWEWAHGKSNTVRKTSKSSLRVGVELAKGGKQPENSMLPFPEYACHGGGFPVWIKGVDVAPIGVILVSGLPQLEDHQLIVDSIAKVSYLLADPSK</sequence>
<keyword evidence="2" id="KW-1185">Reference proteome</keyword>
<accession>A0AAD9FN15</accession>
<dbReference type="InterPro" id="IPR010371">
    <property type="entry name" value="YBR137W-like"/>
</dbReference>
<evidence type="ECO:0000313" key="1">
    <source>
        <dbReference type="EMBL" id="KAK1922709.1"/>
    </source>
</evidence>
<dbReference type="GO" id="GO:0006620">
    <property type="term" value="P:post-translational protein targeting to endoplasmic reticulum membrane"/>
    <property type="evidence" value="ECO:0007669"/>
    <property type="project" value="TreeGrafter"/>
</dbReference>
<protein>
    <submittedName>
        <fullName evidence="1">Uncharacterized protein</fullName>
    </submittedName>
</protein>
<reference evidence="1" key="1">
    <citation type="submission" date="2023-02" db="EMBL/GenBank/DDBJ databases">
        <title>Identification and recombinant expression of a fungal hydrolase from Papiliotrema laurentii that hydrolyzes apple cutin and clears colloidal polyester polyurethane.</title>
        <authorList>
            <consortium name="DOE Joint Genome Institute"/>
            <person name="Roman V.A."/>
            <person name="Bojanowski C."/>
            <person name="Crable B.R."/>
            <person name="Wagner D.N."/>
            <person name="Hung C.S."/>
            <person name="Nadeau L.J."/>
            <person name="Schratz L."/>
            <person name="Haridas S."/>
            <person name="Pangilinan J."/>
            <person name="Lipzen A."/>
            <person name="Na H."/>
            <person name="Yan M."/>
            <person name="Ng V."/>
            <person name="Grigoriev I.V."/>
            <person name="Spatafora J.W."/>
            <person name="Barlow D."/>
            <person name="Biffinger J."/>
            <person name="Kelley-Loughnane N."/>
            <person name="Varaljay V.A."/>
            <person name="Crookes-Goodson W.J."/>
        </authorList>
    </citation>
    <scope>NUCLEOTIDE SEQUENCE</scope>
    <source>
        <strain evidence="1">5307AH</strain>
    </source>
</reference>
<dbReference type="PANTHER" id="PTHR28255">
    <property type="match status" value="1"/>
</dbReference>
<comment type="caution">
    <text evidence="1">The sequence shown here is derived from an EMBL/GenBank/DDBJ whole genome shotgun (WGS) entry which is preliminary data.</text>
</comment>
<dbReference type="Pfam" id="PF03928">
    <property type="entry name" value="HbpS-like"/>
    <property type="match status" value="1"/>
</dbReference>
<dbReference type="GO" id="GO:0072380">
    <property type="term" value="C:TRC complex"/>
    <property type="evidence" value="ECO:0007669"/>
    <property type="project" value="TreeGrafter"/>
</dbReference>
<dbReference type="InterPro" id="IPR005624">
    <property type="entry name" value="PduO/GlcC-like"/>
</dbReference>
<dbReference type="SUPFAM" id="SSF143744">
    <property type="entry name" value="GlcG-like"/>
    <property type="match status" value="1"/>
</dbReference>
<dbReference type="PANTHER" id="PTHR28255:SF1">
    <property type="entry name" value="UPF0303 PROTEIN YBR137W"/>
    <property type="match status" value="1"/>
</dbReference>
<dbReference type="EMBL" id="JAODAN010000008">
    <property type="protein sequence ID" value="KAK1922709.1"/>
    <property type="molecule type" value="Genomic_DNA"/>
</dbReference>
<dbReference type="Proteomes" id="UP001182556">
    <property type="component" value="Unassembled WGS sequence"/>
</dbReference>
<dbReference type="AlphaFoldDB" id="A0AAD9FN15"/>
<organism evidence="1 2">
    <name type="scientific">Papiliotrema laurentii</name>
    <name type="common">Cryptococcus laurentii</name>
    <dbReference type="NCBI Taxonomy" id="5418"/>
    <lineage>
        <taxon>Eukaryota</taxon>
        <taxon>Fungi</taxon>
        <taxon>Dikarya</taxon>
        <taxon>Basidiomycota</taxon>
        <taxon>Agaricomycotina</taxon>
        <taxon>Tremellomycetes</taxon>
        <taxon>Tremellales</taxon>
        <taxon>Rhynchogastremaceae</taxon>
        <taxon>Papiliotrema</taxon>
    </lineage>
</organism>